<dbReference type="Pfam" id="PF00015">
    <property type="entry name" value="MCPsignal"/>
    <property type="match status" value="1"/>
</dbReference>
<evidence type="ECO:0000256" key="1">
    <source>
        <dbReference type="ARBA" id="ARBA00004236"/>
    </source>
</evidence>
<evidence type="ECO:0000313" key="11">
    <source>
        <dbReference type="Proteomes" id="UP000234789"/>
    </source>
</evidence>
<keyword evidence="4 6" id="KW-0807">Transducer</keyword>
<dbReference type="AlphaFoldDB" id="A0A2N5NCR3"/>
<evidence type="ECO:0000256" key="3">
    <source>
        <dbReference type="ARBA" id="ARBA00023136"/>
    </source>
</evidence>
<comment type="similarity">
    <text evidence="5">Belongs to the methyl-accepting chemotaxis (MCP) protein family.</text>
</comment>
<organism evidence="10 11">
    <name type="scientific">Paenibacillus pasadenensis</name>
    <dbReference type="NCBI Taxonomy" id="217090"/>
    <lineage>
        <taxon>Bacteria</taxon>
        <taxon>Bacillati</taxon>
        <taxon>Bacillota</taxon>
        <taxon>Bacilli</taxon>
        <taxon>Bacillales</taxon>
        <taxon>Paenibacillaceae</taxon>
        <taxon>Paenibacillus</taxon>
    </lineage>
</organism>
<dbReference type="PANTHER" id="PTHR32089">
    <property type="entry name" value="METHYL-ACCEPTING CHEMOTAXIS PROTEIN MCPB"/>
    <property type="match status" value="1"/>
</dbReference>
<comment type="caution">
    <text evidence="10">The sequence shown here is derived from an EMBL/GenBank/DDBJ whole genome shotgun (WGS) entry which is preliminary data.</text>
</comment>
<dbReference type="PRINTS" id="PR00260">
    <property type="entry name" value="CHEMTRNSDUCR"/>
</dbReference>
<dbReference type="SMART" id="SM00304">
    <property type="entry name" value="HAMP"/>
    <property type="match status" value="1"/>
</dbReference>
<keyword evidence="2" id="KW-1003">Cell membrane</keyword>
<feature type="domain" description="Methyl-accepting transducer" evidence="8">
    <location>
        <begin position="277"/>
        <end position="513"/>
    </location>
</feature>
<feature type="transmembrane region" description="Helical" evidence="7">
    <location>
        <begin position="183"/>
        <end position="204"/>
    </location>
</feature>
<keyword evidence="7" id="KW-0812">Transmembrane</keyword>
<name>A0A2N5NCR3_9BACL</name>
<dbReference type="SMART" id="SM00283">
    <property type="entry name" value="MA"/>
    <property type="match status" value="1"/>
</dbReference>
<keyword evidence="11" id="KW-1185">Reference proteome</keyword>
<evidence type="ECO:0000256" key="6">
    <source>
        <dbReference type="PROSITE-ProRule" id="PRU00284"/>
    </source>
</evidence>
<dbReference type="InterPro" id="IPR004090">
    <property type="entry name" value="Chemotax_Me-accpt_rcpt"/>
</dbReference>
<sequence>MKIKLRHKLIAIFVLVSLLFGLASVLSYFNEKSTRASYAYITDVAGELRSDAQTIQMLSERQVSRLRAFLLYDDPSYKEGLYESNDGIDQTIASAMKRSDAKEVREQLERIQKANHQFRQMTVRIMNAYLVNKRQAALEGQKDIKPISDEIRAESDALATWVEKEVIEVVKLEAQRKAEKGQLFIMVICGLASAAAIAAGWFAARMISRPLAGLNGAAQRMADGDLTGEQPQVRGRDELRELSDSFRRMSDNIRGMVGGIAVHAGSLGSAAEQLSSGAEQSARAAESVASAIEEMAGGAEWTAARVEENRETLKEFAQGAELVGSTSAEVLELSRRTSQEAELGGSIVAENLEQMQTIHASIERASGVVRSLSERSREIRGILQVLGELSRQTNLLALNASIEAARAGEHGRGFAVVADEVRSLAEQSHRSAGSIGALIGAILQETEESARLMEEAMRSAKDGVEVSRQASDKFGVILGGTRGITPHMEEMAAVAQQIRVRAGEMTESGRRMAEVAQSHSASAQEVAASTEEQLASMEQMRASARSLAEMADELQGLVSRFRT</sequence>
<dbReference type="PANTHER" id="PTHR32089:SF112">
    <property type="entry name" value="LYSOZYME-LIKE PROTEIN-RELATED"/>
    <property type="match status" value="1"/>
</dbReference>
<protein>
    <submittedName>
        <fullName evidence="10">Methyl-accepting chemotaxis protein</fullName>
    </submittedName>
</protein>
<dbReference type="PROSITE" id="PS50885">
    <property type="entry name" value="HAMP"/>
    <property type="match status" value="1"/>
</dbReference>
<dbReference type="GO" id="GO:0007165">
    <property type="term" value="P:signal transduction"/>
    <property type="evidence" value="ECO:0007669"/>
    <property type="project" value="UniProtKB-KW"/>
</dbReference>
<gene>
    <name evidence="10" type="ORF">B8V81_0273</name>
</gene>
<dbReference type="CDD" id="cd06225">
    <property type="entry name" value="HAMP"/>
    <property type="match status" value="1"/>
</dbReference>
<feature type="domain" description="HAMP" evidence="9">
    <location>
        <begin position="205"/>
        <end position="258"/>
    </location>
</feature>
<dbReference type="GO" id="GO:0004888">
    <property type="term" value="F:transmembrane signaling receptor activity"/>
    <property type="evidence" value="ECO:0007669"/>
    <property type="project" value="InterPro"/>
</dbReference>
<keyword evidence="7" id="KW-1133">Transmembrane helix</keyword>
<dbReference type="EMBL" id="NFEZ01000001">
    <property type="protein sequence ID" value="PLT48141.1"/>
    <property type="molecule type" value="Genomic_DNA"/>
</dbReference>
<proteinExistence type="inferred from homology"/>
<evidence type="ECO:0000256" key="7">
    <source>
        <dbReference type="SAM" id="Phobius"/>
    </source>
</evidence>
<dbReference type="Proteomes" id="UP000234789">
    <property type="component" value="Unassembled WGS sequence"/>
</dbReference>
<dbReference type="GO" id="GO:0005886">
    <property type="term" value="C:plasma membrane"/>
    <property type="evidence" value="ECO:0007669"/>
    <property type="project" value="UniProtKB-SubCell"/>
</dbReference>
<evidence type="ECO:0000259" key="8">
    <source>
        <dbReference type="PROSITE" id="PS50111"/>
    </source>
</evidence>
<evidence type="ECO:0000256" key="2">
    <source>
        <dbReference type="ARBA" id="ARBA00022475"/>
    </source>
</evidence>
<dbReference type="InterPro" id="IPR004089">
    <property type="entry name" value="MCPsignal_dom"/>
</dbReference>
<evidence type="ECO:0000259" key="9">
    <source>
        <dbReference type="PROSITE" id="PS50885"/>
    </source>
</evidence>
<keyword evidence="3 7" id="KW-0472">Membrane</keyword>
<dbReference type="PROSITE" id="PS50111">
    <property type="entry name" value="CHEMOTAXIS_TRANSDUC_2"/>
    <property type="match status" value="1"/>
</dbReference>
<reference evidence="10 11" key="1">
    <citation type="submission" date="2017-05" db="EMBL/GenBank/DDBJ databases">
        <title>Functional genome analysis of Paenibacillus pasadenensis strain R16: insights on endophytic life style and antifungal activity.</title>
        <authorList>
            <person name="Passera A."/>
            <person name="Marcolungo L."/>
            <person name="Casati P."/>
            <person name="Brasca M."/>
            <person name="Quaglino F."/>
            <person name="Delledonne M."/>
        </authorList>
    </citation>
    <scope>NUCLEOTIDE SEQUENCE [LARGE SCALE GENOMIC DNA]</scope>
    <source>
        <strain evidence="10 11">R16</strain>
    </source>
</reference>
<comment type="subcellular location">
    <subcellularLocation>
        <location evidence="1">Cell membrane</location>
    </subcellularLocation>
</comment>
<dbReference type="RefSeq" id="WP_180968349.1">
    <property type="nucleotide sequence ID" value="NZ_NFEZ01000001.1"/>
</dbReference>
<dbReference type="GO" id="GO:0006935">
    <property type="term" value="P:chemotaxis"/>
    <property type="evidence" value="ECO:0007669"/>
    <property type="project" value="InterPro"/>
</dbReference>
<accession>A0A2N5NCR3</accession>
<dbReference type="SUPFAM" id="SSF58104">
    <property type="entry name" value="Methyl-accepting chemotaxis protein (MCP) signaling domain"/>
    <property type="match status" value="1"/>
</dbReference>
<evidence type="ECO:0000313" key="10">
    <source>
        <dbReference type="EMBL" id="PLT48141.1"/>
    </source>
</evidence>
<dbReference type="Gene3D" id="6.10.340.10">
    <property type="match status" value="1"/>
</dbReference>
<evidence type="ECO:0000256" key="5">
    <source>
        <dbReference type="ARBA" id="ARBA00029447"/>
    </source>
</evidence>
<dbReference type="Gene3D" id="1.10.287.950">
    <property type="entry name" value="Methyl-accepting chemotaxis protein"/>
    <property type="match status" value="1"/>
</dbReference>
<dbReference type="Pfam" id="PF00672">
    <property type="entry name" value="HAMP"/>
    <property type="match status" value="1"/>
</dbReference>
<dbReference type="InterPro" id="IPR003660">
    <property type="entry name" value="HAMP_dom"/>
</dbReference>
<evidence type="ECO:0000256" key="4">
    <source>
        <dbReference type="ARBA" id="ARBA00023224"/>
    </source>
</evidence>